<proteinExistence type="predicted"/>
<dbReference type="Proteomes" id="UP000044071">
    <property type="component" value="Unassembled WGS sequence"/>
</dbReference>
<reference evidence="1 2" key="1">
    <citation type="submission" date="2014-06" db="EMBL/GenBank/DDBJ databases">
        <authorList>
            <person name="Urmite Genomes Urmite Genomes"/>
        </authorList>
    </citation>
    <scope>NUCLEOTIDE SEQUENCE [LARGE SCALE GENOMIC DNA]</scope>
</reference>
<dbReference type="AlphaFoldDB" id="A0A078L0P9"/>
<organism evidence="1 2">
    <name type="scientific">Legionella massiliensis</name>
    <dbReference type="NCBI Taxonomy" id="1034943"/>
    <lineage>
        <taxon>Bacteria</taxon>
        <taxon>Pseudomonadati</taxon>
        <taxon>Pseudomonadota</taxon>
        <taxon>Gammaproteobacteria</taxon>
        <taxon>Legionellales</taxon>
        <taxon>Legionellaceae</taxon>
        <taxon>Legionella</taxon>
    </lineage>
</organism>
<dbReference type="STRING" id="1034943.BN59_01908"/>
<sequence length="636" mass="72727">MTKGPLFDTPEAVKRQGENLFVKCPLYRSKESVRPIYINKELFQQFIADTDASWEQMSATLSELFSLTLKSEESSGEQIGWAYVDRQSDPLNLSLSGNEGSGRAYYTGKNFNIKGEKTPLATSSEINHSNGVLAMQDGIWSCLIANSLYPNGKVTPVLAVLDINEVYNHPTKHSDLARVKIIRLDLDGSLDRITHLFQLKKSLSKDELLAMAAQFGQLDAYKFMQRIVHGSWSNGNISPHGHLIDYDSVCAVKGRQPQFSLSSYYIDNYFSFEYVGKQKVLESLINDPQTNIEQVQFAEVSAELIAARNQDIAKLLLDLMGFSDPKLFSNYNTELYDLAQQLINLSRYVRYSKERSFYTNTPFHFFAHIFDFSTLFRYFALLKLNERFDLDAGFALLVESELIPEDETIDIAGDFIEEPLEPRVLAYLQDCFINSEEQIIRLKNEAYTFIEAFNALFDRLIISSHLSVPDVAKQAYLVNEDRFYLFPVFDLSKKITKIALSQSAEQANDLIGQIIRASRRPAERADFRLYIEGITYIEFSGKETFQIVFELKKQSLNLELADLTISFNAKTYKASSKIVNTDTIKIESAAIDMRELLVSYPRDEVFKLRKYELLAGGNVIRLQDYLRVDPKLKYYL</sequence>
<dbReference type="EMBL" id="CCSB01000002">
    <property type="protein sequence ID" value="CDZ77624.1"/>
    <property type="molecule type" value="Genomic_DNA"/>
</dbReference>
<evidence type="ECO:0000313" key="2">
    <source>
        <dbReference type="Proteomes" id="UP000044071"/>
    </source>
</evidence>
<name>A0A078L0P9_9GAMM</name>
<protein>
    <submittedName>
        <fullName evidence="1">Uncharacterized protein</fullName>
    </submittedName>
</protein>
<gene>
    <name evidence="1" type="ORF">BN59_01908</name>
</gene>
<accession>A0A078L0P9</accession>
<keyword evidence="2" id="KW-1185">Reference proteome</keyword>
<dbReference type="RefSeq" id="WP_043874128.1">
    <property type="nucleotide sequence ID" value="NZ_CCVW01000002.1"/>
</dbReference>
<evidence type="ECO:0000313" key="1">
    <source>
        <dbReference type="EMBL" id="CDZ77624.1"/>
    </source>
</evidence>